<feature type="compositionally biased region" description="Polar residues" evidence="12">
    <location>
        <begin position="106"/>
        <end position="124"/>
    </location>
</feature>
<keyword evidence="14" id="KW-1185">Reference proteome</keyword>
<evidence type="ECO:0000313" key="13">
    <source>
        <dbReference type="Ensembl" id="ENSCINP00000006751.3"/>
    </source>
</evidence>
<dbReference type="FunCoup" id="F6WN20">
    <property type="interactions" value="142"/>
</dbReference>
<dbReference type="GeneID" id="100179647"/>
<evidence type="ECO:0000313" key="14">
    <source>
        <dbReference type="Proteomes" id="UP000008144"/>
    </source>
</evidence>
<feature type="region of interest" description="Disordered" evidence="12">
    <location>
        <begin position="1"/>
        <end position="27"/>
    </location>
</feature>
<evidence type="ECO:0000256" key="3">
    <source>
        <dbReference type="ARBA" id="ARBA00014910"/>
    </source>
</evidence>
<keyword evidence="7" id="KW-0206">Cytoskeleton</keyword>
<reference evidence="13" key="4">
    <citation type="submission" date="2025-09" db="UniProtKB">
        <authorList>
            <consortium name="Ensembl"/>
        </authorList>
    </citation>
    <scope>IDENTIFICATION</scope>
</reference>
<reference evidence="13" key="3">
    <citation type="submission" date="2025-08" db="UniProtKB">
        <authorList>
            <consortium name="Ensembl"/>
        </authorList>
    </citation>
    <scope>IDENTIFICATION</scope>
</reference>
<keyword evidence="6 11" id="KW-0175">Coiled coil</keyword>
<name>F6WN20_CIOIN</name>
<dbReference type="RefSeq" id="XP_002130350.1">
    <property type="nucleotide sequence ID" value="XM_002130314.5"/>
</dbReference>
<keyword evidence="8" id="KW-0131">Cell cycle</keyword>
<reference evidence="13" key="2">
    <citation type="journal article" date="2008" name="Genome Biol.">
        <title>Improved genome assembly and evidence-based global gene model set for the chordate Ciona intestinalis: new insight into intron and operon populations.</title>
        <authorList>
            <person name="Satou Y."/>
            <person name="Mineta K."/>
            <person name="Ogasawara M."/>
            <person name="Sasakura Y."/>
            <person name="Shoguchi E."/>
            <person name="Ueno K."/>
            <person name="Yamada L."/>
            <person name="Matsumoto J."/>
            <person name="Wasserscheid J."/>
            <person name="Dewar K."/>
            <person name="Wiley G.B."/>
            <person name="Macmil S.L."/>
            <person name="Roe B.A."/>
            <person name="Zeller R.W."/>
            <person name="Hastings K.E."/>
            <person name="Lemaire P."/>
            <person name="Lindquist E."/>
            <person name="Endo T."/>
            <person name="Hotta K."/>
            <person name="Inaba K."/>
        </authorList>
    </citation>
    <scope>NUCLEOTIDE SEQUENCE [LARGE SCALE GENOMIC DNA]</scope>
    <source>
        <strain evidence="13">wild type</strain>
    </source>
</reference>
<dbReference type="GeneTree" id="ENSGT00940000164571"/>
<dbReference type="PANTHER" id="PTHR28618:SF1">
    <property type="entry name" value="CENTROSOMAL PROTEIN POC5"/>
    <property type="match status" value="1"/>
</dbReference>
<organism evidence="13 14">
    <name type="scientific">Ciona intestinalis</name>
    <name type="common">Transparent sea squirt</name>
    <name type="synonym">Ascidia intestinalis</name>
    <dbReference type="NCBI Taxonomy" id="7719"/>
    <lineage>
        <taxon>Eukaryota</taxon>
        <taxon>Metazoa</taxon>
        <taxon>Chordata</taxon>
        <taxon>Tunicata</taxon>
        <taxon>Ascidiacea</taxon>
        <taxon>Phlebobranchia</taxon>
        <taxon>Cionidae</taxon>
        <taxon>Ciona</taxon>
    </lineage>
</organism>
<dbReference type="OMA" id="HSERECY"/>
<sequence>MASSTDSDNSLLIQPDSSRGSSVSSGLQEEYDELLKYAIVTPKLGQLRSNEQIPLPQLRIPPEPVTTVHEYSDSSNHSRMETDSLASGRDSAMGSDELETERQNRPKPSNVTSILGGTTADKQASINQMEKSTHGDNMMQLSNKIEKWNEEYRNKILNEVDAMRLNMEESLHQKFHSQEKEFHNTITTLQNEVESLQELLHTYESSLKRKDIVISNLTRALHTSKEKQEMMRVFSQWKTRLVDEKRLNFTSKLARQHWEHSLKTKSWRSWRMLVEGGWKRKVEQACQLKAQEVCVQLTRDYEAKVDELSQSLENSRSEISKLEHGRRVFEEDMKKAFMRSVCALNLEAMTMFQTPESEDTSRDENIPDVTEDRDVTGMTQNIQPSVTEKPKQPPTEVRRNVRLIQPTTNNSDMTSHNSSRQPRDLRGHAVLVKRHHPNIQNYQTQQKLCHVEKQPNTPVRSISSKWNTGSN</sequence>
<feature type="compositionally biased region" description="Basic and acidic residues" evidence="12">
    <location>
        <begin position="70"/>
        <end position="82"/>
    </location>
</feature>
<evidence type="ECO:0000256" key="2">
    <source>
        <dbReference type="ARBA" id="ARBA00010411"/>
    </source>
</evidence>
<comment type="function">
    <text evidence="10">Essential for the assembly of the distal half of centrioles, required for centriole elongation. Acts as a negative regulator of centriole elongation.</text>
</comment>
<keyword evidence="5" id="KW-0677">Repeat</keyword>
<feature type="region of interest" description="Disordered" evidence="12">
    <location>
        <begin position="405"/>
        <end position="424"/>
    </location>
</feature>
<accession>A0A1W2WMM9</accession>
<dbReference type="KEGG" id="cin:100179647"/>
<dbReference type="InterPro" id="IPR033351">
    <property type="entry name" value="POC5"/>
</dbReference>
<evidence type="ECO:0000256" key="12">
    <source>
        <dbReference type="SAM" id="MobiDB-lite"/>
    </source>
</evidence>
<feature type="compositionally biased region" description="Polar residues" evidence="12">
    <location>
        <begin position="1"/>
        <end position="16"/>
    </location>
</feature>
<evidence type="ECO:0000256" key="8">
    <source>
        <dbReference type="ARBA" id="ARBA00023306"/>
    </source>
</evidence>
<dbReference type="GO" id="GO:0005814">
    <property type="term" value="C:centriole"/>
    <property type="evidence" value="ECO:0007669"/>
    <property type="project" value="UniProtKB-SubCell"/>
</dbReference>
<reference evidence="14" key="1">
    <citation type="journal article" date="2002" name="Science">
        <title>The draft genome of Ciona intestinalis: insights into chordate and vertebrate origins.</title>
        <authorList>
            <person name="Dehal P."/>
            <person name="Satou Y."/>
            <person name="Campbell R.K."/>
            <person name="Chapman J."/>
            <person name="Degnan B."/>
            <person name="De Tomaso A."/>
            <person name="Davidson B."/>
            <person name="Di Gregorio A."/>
            <person name="Gelpke M."/>
            <person name="Goodstein D.M."/>
            <person name="Harafuji N."/>
            <person name="Hastings K.E."/>
            <person name="Ho I."/>
            <person name="Hotta K."/>
            <person name="Huang W."/>
            <person name="Kawashima T."/>
            <person name="Lemaire P."/>
            <person name="Martinez D."/>
            <person name="Meinertzhagen I.A."/>
            <person name="Necula S."/>
            <person name="Nonaka M."/>
            <person name="Putnam N."/>
            <person name="Rash S."/>
            <person name="Saiga H."/>
            <person name="Satake M."/>
            <person name="Terry A."/>
            <person name="Yamada L."/>
            <person name="Wang H.G."/>
            <person name="Awazu S."/>
            <person name="Azumi K."/>
            <person name="Boore J."/>
            <person name="Branno M."/>
            <person name="Chin-Bow S."/>
            <person name="DeSantis R."/>
            <person name="Doyle S."/>
            <person name="Francino P."/>
            <person name="Keys D.N."/>
            <person name="Haga S."/>
            <person name="Hayashi H."/>
            <person name="Hino K."/>
            <person name="Imai K.S."/>
            <person name="Inaba K."/>
            <person name="Kano S."/>
            <person name="Kobayashi K."/>
            <person name="Kobayashi M."/>
            <person name="Lee B.I."/>
            <person name="Makabe K.W."/>
            <person name="Manohar C."/>
            <person name="Matassi G."/>
            <person name="Medina M."/>
            <person name="Mochizuki Y."/>
            <person name="Mount S."/>
            <person name="Morishita T."/>
            <person name="Miura S."/>
            <person name="Nakayama A."/>
            <person name="Nishizaka S."/>
            <person name="Nomoto H."/>
            <person name="Ohta F."/>
            <person name="Oishi K."/>
            <person name="Rigoutsos I."/>
            <person name="Sano M."/>
            <person name="Sasaki A."/>
            <person name="Sasakura Y."/>
            <person name="Shoguchi E."/>
            <person name="Shin-i T."/>
            <person name="Spagnuolo A."/>
            <person name="Stainier D."/>
            <person name="Suzuki M.M."/>
            <person name="Tassy O."/>
            <person name="Takatori N."/>
            <person name="Tokuoka M."/>
            <person name="Yagi K."/>
            <person name="Yoshizaki F."/>
            <person name="Wada S."/>
            <person name="Zhang C."/>
            <person name="Hyatt P.D."/>
            <person name="Larimer F."/>
            <person name="Detter C."/>
            <person name="Doggett N."/>
            <person name="Glavina T."/>
            <person name="Hawkins T."/>
            <person name="Richardson P."/>
            <person name="Lucas S."/>
            <person name="Kohara Y."/>
            <person name="Levine M."/>
            <person name="Satoh N."/>
            <person name="Rokhsar D.S."/>
        </authorList>
    </citation>
    <scope>NUCLEOTIDE SEQUENCE [LARGE SCALE GENOMIC DNA]</scope>
</reference>
<protein>
    <recommendedName>
        <fullName evidence="3">Centrosomal protein POC5</fullName>
    </recommendedName>
    <alternativeName>
        <fullName evidence="9">Protein of centriole 5</fullName>
    </alternativeName>
</protein>
<dbReference type="Ensembl" id="ENSCINT00000006751.3">
    <property type="protein sequence ID" value="ENSCINP00000006751.3"/>
    <property type="gene ID" value="ENSCING00000003287.3"/>
</dbReference>
<evidence type="ECO:0000256" key="4">
    <source>
        <dbReference type="ARBA" id="ARBA00022490"/>
    </source>
</evidence>
<feature type="compositionally biased region" description="Low complexity" evidence="12">
    <location>
        <begin position="17"/>
        <end position="26"/>
    </location>
</feature>
<comment type="subcellular location">
    <subcellularLocation>
        <location evidence="1">Cytoplasm</location>
        <location evidence="1">Cytoskeleton</location>
        <location evidence="1">Microtubule organizing center</location>
        <location evidence="1">Centrosome</location>
        <location evidence="1">Centriole</location>
    </subcellularLocation>
</comment>
<comment type="similarity">
    <text evidence="2">Belongs to the POC5 family.</text>
</comment>
<proteinExistence type="inferred from homology"/>
<dbReference type="Proteomes" id="UP000008144">
    <property type="component" value="Chromosome 9"/>
</dbReference>
<dbReference type="AlphaFoldDB" id="F6WN20"/>
<dbReference type="RefSeq" id="XP_026691867.1">
    <property type="nucleotide sequence ID" value="XM_026836066.1"/>
</dbReference>
<feature type="coiled-coil region" evidence="11">
    <location>
        <begin position="298"/>
        <end position="325"/>
    </location>
</feature>
<evidence type="ECO:0000256" key="1">
    <source>
        <dbReference type="ARBA" id="ARBA00004114"/>
    </source>
</evidence>
<gene>
    <name evidence="13" type="primary">LOC100179647</name>
</gene>
<dbReference type="OrthoDB" id="10064898at2759"/>
<evidence type="ECO:0000256" key="7">
    <source>
        <dbReference type="ARBA" id="ARBA00023212"/>
    </source>
</evidence>
<evidence type="ECO:0000256" key="11">
    <source>
        <dbReference type="SAM" id="Coils"/>
    </source>
</evidence>
<accession>F6WN20</accession>
<evidence type="ECO:0000256" key="5">
    <source>
        <dbReference type="ARBA" id="ARBA00022737"/>
    </source>
</evidence>
<feature type="region of interest" description="Disordered" evidence="12">
    <location>
        <begin position="55"/>
        <end position="124"/>
    </location>
</feature>
<dbReference type="InParanoid" id="F6WN20"/>
<dbReference type="STRING" id="7719.ENSCINP00000006751"/>
<evidence type="ECO:0000256" key="6">
    <source>
        <dbReference type="ARBA" id="ARBA00023054"/>
    </source>
</evidence>
<dbReference type="PANTHER" id="PTHR28618">
    <property type="entry name" value="CENTROSOMAL PROTEIN POC5"/>
    <property type="match status" value="1"/>
</dbReference>
<dbReference type="HOGENOM" id="CLU_035726_0_0_1"/>
<keyword evidence="4" id="KW-0963">Cytoplasm</keyword>
<evidence type="ECO:0000256" key="10">
    <source>
        <dbReference type="ARBA" id="ARBA00049959"/>
    </source>
</evidence>
<evidence type="ECO:0000256" key="9">
    <source>
        <dbReference type="ARBA" id="ARBA00031694"/>
    </source>
</evidence>
<dbReference type="EMBL" id="EAAA01002869">
    <property type="status" value="NOT_ANNOTATED_CDS"/>
    <property type="molecule type" value="Genomic_DNA"/>
</dbReference>
<feature type="coiled-coil region" evidence="11">
    <location>
        <begin position="138"/>
        <end position="206"/>
    </location>
</feature>
<feature type="compositionally biased region" description="Polar residues" evidence="12">
    <location>
        <begin position="405"/>
        <end position="420"/>
    </location>
</feature>